<dbReference type="SUPFAM" id="SSF51695">
    <property type="entry name" value="PLC-like phosphodiesterases"/>
    <property type="match status" value="1"/>
</dbReference>
<dbReference type="GO" id="GO:0006629">
    <property type="term" value="P:lipid metabolic process"/>
    <property type="evidence" value="ECO:0007669"/>
    <property type="project" value="InterPro"/>
</dbReference>
<dbReference type="InterPro" id="IPR017946">
    <property type="entry name" value="PLC-like_Pdiesterase_TIM-brl"/>
</dbReference>
<evidence type="ECO:0000259" key="1">
    <source>
        <dbReference type="PROSITE" id="PS51704"/>
    </source>
</evidence>
<gene>
    <name evidence="2" type="ORF">GCU68_10025</name>
</gene>
<proteinExistence type="predicted"/>
<dbReference type="Pfam" id="PF03009">
    <property type="entry name" value="GDPD"/>
    <property type="match status" value="1"/>
</dbReference>
<dbReference type="AlphaFoldDB" id="A0A5P9P4S4"/>
<protein>
    <submittedName>
        <fullName evidence="2">Glycerophosphodiester phosphodiesterase</fullName>
    </submittedName>
</protein>
<keyword evidence="3" id="KW-1185">Reference proteome</keyword>
<evidence type="ECO:0000313" key="2">
    <source>
        <dbReference type="EMBL" id="QFU82840.1"/>
    </source>
</evidence>
<dbReference type="CDD" id="cd08556">
    <property type="entry name" value="GDPD"/>
    <property type="match status" value="1"/>
</dbReference>
<dbReference type="OrthoDB" id="19020at2157"/>
<organism evidence="2 3">
    <name type="scientific">Natronorubrum aibiense</name>
    <dbReference type="NCBI Taxonomy" id="348826"/>
    <lineage>
        <taxon>Archaea</taxon>
        <taxon>Methanobacteriati</taxon>
        <taxon>Methanobacteriota</taxon>
        <taxon>Stenosarchaea group</taxon>
        <taxon>Halobacteria</taxon>
        <taxon>Halobacteriales</taxon>
        <taxon>Natrialbaceae</taxon>
        <taxon>Natronorubrum</taxon>
    </lineage>
</organism>
<dbReference type="RefSeq" id="WP_152941220.1">
    <property type="nucleotide sequence ID" value="NZ_CP045488.1"/>
</dbReference>
<dbReference type="KEGG" id="nas:GCU68_10025"/>
<reference evidence="2 3" key="1">
    <citation type="journal article" date="2007" name="Int. J. Syst. Evol. Microbiol.">
        <title>Natronorubrum sulfidifaciens sp. nov., an extremely haloalkaliphilic archaeon isolated from Aiding salt lake in Xin-Jiang, China.</title>
        <authorList>
            <person name="Cui H.L."/>
            <person name="Tohty D."/>
            <person name="Liu H.C."/>
            <person name="Liu S.J."/>
            <person name="Oren A."/>
            <person name="Zhou P.J."/>
        </authorList>
    </citation>
    <scope>NUCLEOTIDE SEQUENCE [LARGE SCALE GENOMIC DNA]</scope>
    <source>
        <strain evidence="2 3">7-3</strain>
    </source>
</reference>
<feature type="domain" description="GP-PDE" evidence="1">
    <location>
        <begin position="44"/>
        <end position="267"/>
    </location>
</feature>
<name>A0A5P9P4S4_9EURY</name>
<sequence length="274" mass="29380">MSTRLRSAVSRRRLLAGVGTGLSTVAVWGLAPLVTSGSPPDSRPKVIGHRGAEGLAPPNTLASIQRALEVGVDGIELDVRRTSDGELLLFHDPVLDWNSTGQGWIESTPWGEIQGAQIDGEPLITLPDALEVIAETDVSLYLELKQAGYTDAVLETVDEYGLLDRLTVIAFETAALDPAQRRGVSTGLIGSAPTSQLVADAANYGTDSAFCHYAPHLTAQFVDDVKAEGQTAGVWKLVDTEETVRDAIEAEPDVFVTNRPDYAFEHVDRDTSTQ</sequence>
<dbReference type="GO" id="GO:0008081">
    <property type="term" value="F:phosphoric diester hydrolase activity"/>
    <property type="evidence" value="ECO:0007669"/>
    <property type="project" value="InterPro"/>
</dbReference>
<dbReference type="Gene3D" id="3.20.20.190">
    <property type="entry name" value="Phosphatidylinositol (PI) phosphodiesterase"/>
    <property type="match status" value="1"/>
</dbReference>
<evidence type="ECO:0000313" key="3">
    <source>
        <dbReference type="Proteomes" id="UP000326170"/>
    </source>
</evidence>
<dbReference type="InterPro" id="IPR030395">
    <property type="entry name" value="GP_PDE_dom"/>
</dbReference>
<dbReference type="PANTHER" id="PTHR46211:SF1">
    <property type="entry name" value="GLYCEROPHOSPHODIESTER PHOSPHODIESTERASE, CYTOPLASMIC"/>
    <property type="match status" value="1"/>
</dbReference>
<dbReference type="Proteomes" id="UP000326170">
    <property type="component" value="Chromosome"/>
</dbReference>
<dbReference type="PANTHER" id="PTHR46211">
    <property type="entry name" value="GLYCEROPHOSPHORYL DIESTER PHOSPHODIESTERASE"/>
    <property type="match status" value="1"/>
</dbReference>
<accession>A0A5P9P4S4</accession>
<dbReference type="PROSITE" id="PS51318">
    <property type="entry name" value="TAT"/>
    <property type="match status" value="1"/>
</dbReference>
<dbReference type="EMBL" id="CP045488">
    <property type="protein sequence ID" value="QFU82840.1"/>
    <property type="molecule type" value="Genomic_DNA"/>
</dbReference>
<dbReference type="GeneID" id="42301384"/>
<dbReference type="PROSITE" id="PS51704">
    <property type="entry name" value="GP_PDE"/>
    <property type="match status" value="1"/>
</dbReference>
<dbReference type="InterPro" id="IPR006311">
    <property type="entry name" value="TAT_signal"/>
</dbReference>